<dbReference type="Proteomes" id="UP000694044">
    <property type="component" value="Unassembled WGS sequence"/>
</dbReference>
<evidence type="ECO:0000313" key="2">
    <source>
        <dbReference type="Proteomes" id="UP000694044"/>
    </source>
</evidence>
<dbReference type="EMBL" id="JAGDFM010001159">
    <property type="protein sequence ID" value="KAG7375456.1"/>
    <property type="molecule type" value="Genomic_DNA"/>
</dbReference>
<proteinExistence type="predicted"/>
<protein>
    <submittedName>
        <fullName evidence="1">Uncharacterized protein</fullName>
    </submittedName>
</protein>
<comment type="caution">
    <text evidence="1">The sequence shown here is derived from an EMBL/GenBank/DDBJ whole genome shotgun (WGS) entry which is preliminary data.</text>
</comment>
<sequence>MTHDAARRGHFNLNTPERGASAWQALLSMPSALGEGAVAHANQQSTASLASSRRRVDLGLRDNAPESGGQYRLRLSALTIASAAPEVETGSLGERKGNGPVASNVIGLLLLLPSMQSSALLQSATARLVGVDSCRVKLAACMC</sequence>
<name>A0A8T1V3H1_9STRA</name>
<keyword evidence="2" id="KW-1185">Reference proteome</keyword>
<evidence type="ECO:0000313" key="1">
    <source>
        <dbReference type="EMBL" id="KAG7375456.1"/>
    </source>
</evidence>
<reference evidence="1" key="1">
    <citation type="submission" date="2021-02" db="EMBL/GenBank/DDBJ databases">
        <authorList>
            <person name="Palmer J.M."/>
        </authorList>
    </citation>
    <scope>NUCLEOTIDE SEQUENCE</scope>
    <source>
        <strain evidence="1">SCRP734</strain>
    </source>
</reference>
<accession>A0A8T1V3H1</accession>
<gene>
    <name evidence="1" type="ORF">PHYPSEUDO_001135</name>
</gene>
<dbReference type="AlphaFoldDB" id="A0A8T1V3H1"/>
<organism evidence="1 2">
    <name type="scientific">Phytophthora pseudosyringae</name>
    <dbReference type="NCBI Taxonomy" id="221518"/>
    <lineage>
        <taxon>Eukaryota</taxon>
        <taxon>Sar</taxon>
        <taxon>Stramenopiles</taxon>
        <taxon>Oomycota</taxon>
        <taxon>Peronosporomycetes</taxon>
        <taxon>Peronosporales</taxon>
        <taxon>Peronosporaceae</taxon>
        <taxon>Phytophthora</taxon>
    </lineage>
</organism>